<evidence type="ECO:0000313" key="2">
    <source>
        <dbReference type="EMBL" id="GAW07386.1"/>
    </source>
</evidence>
<evidence type="ECO:0000313" key="3">
    <source>
        <dbReference type="Proteomes" id="UP000188533"/>
    </source>
</evidence>
<reference evidence="2 3" key="2">
    <citation type="submission" date="2017-02" db="EMBL/GenBank/DDBJ databases">
        <title>A genome survey and senescence transcriptome analysis in Lentinula edodes.</title>
        <authorList>
            <person name="Sakamoto Y."/>
            <person name="Nakade K."/>
            <person name="Sato S."/>
            <person name="Yoshida Y."/>
            <person name="Miyazaki K."/>
            <person name="Natsume S."/>
            <person name="Konno N."/>
        </authorList>
    </citation>
    <scope>NUCLEOTIDE SEQUENCE [LARGE SCALE GENOMIC DNA]</scope>
    <source>
        <strain evidence="2 3">NBRC 111202</strain>
    </source>
</reference>
<evidence type="ECO:0000256" key="1">
    <source>
        <dbReference type="SAM" id="MobiDB-lite"/>
    </source>
</evidence>
<comment type="caution">
    <text evidence="2">The sequence shown here is derived from an EMBL/GenBank/DDBJ whole genome shotgun (WGS) entry which is preliminary data.</text>
</comment>
<accession>A0A1Q3EJN7</accession>
<reference evidence="2 3" key="1">
    <citation type="submission" date="2016-08" db="EMBL/GenBank/DDBJ databases">
        <authorList>
            <consortium name="Lentinula edodes genome sequencing consortium"/>
            <person name="Sakamoto Y."/>
            <person name="Nakade K."/>
            <person name="Sato S."/>
            <person name="Yoshida Y."/>
            <person name="Miyazaki K."/>
            <person name="Natsume S."/>
            <person name="Konno N."/>
        </authorList>
    </citation>
    <scope>NUCLEOTIDE SEQUENCE [LARGE SCALE GENOMIC DNA]</scope>
    <source>
        <strain evidence="2 3">NBRC 111202</strain>
    </source>
</reference>
<name>A0A1Q3EJN7_LENED</name>
<dbReference type="AlphaFoldDB" id="A0A1Q3EJN7"/>
<dbReference type="Proteomes" id="UP000188533">
    <property type="component" value="Unassembled WGS sequence"/>
</dbReference>
<sequence length="328" mass="36906">MKIFLGVIETDVLKKDVGLNRIDPRKLANGDWDEVVFVGEILCWIGRESGITNAHDDREEPAWRLTPSTAPDISDNSTSHRSTSSVPTADTSHSLHDLDHLRSFRSLSVPSSPRLSPLVLPRPIRPHCIHEVPSFYALDDVATTTSGSEPSSSSVRYTGHIQPVDEELELSYFENSRHSRTLGNPEDTGLDVSHQPQDLSAFADLLDPDPLAKTISLLQQRAFLLRIQYFLEHAICTIKQKEARKFYERACWLFGSRLNTLTLRHSFSILGGSWILSRQESGKLQGAFSSTKRPFFLAHMVKIRYILCNLGFEVEHPPQPDPIQNVAQ</sequence>
<proteinExistence type="predicted"/>
<gene>
    <name evidence="2" type="ORF">LENED_009374</name>
</gene>
<keyword evidence="3" id="KW-1185">Reference proteome</keyword>
<feature type="compositionally biased region" description="Low complexity" evidence="1">
    <location>
        <begin position="74"/>
        <end position="88"/>
    </location>
</feature>
<feature type="region of interest" description="Disordered" evidence="1">
    <location>
        <begin position="56"/>
        <end position="93"/>
    </location>
</feature>
<protein>
    <submittedName>
        <fullName evidence="2">Protein</fullName>
    </submittedName>
</protein>
<organism evidence="2 3">
    <name type="scientific">Lentinula edodes</name>
    <name type="common">Shiitake mushroom</name>
    <name type="synonym">Lentinus edodes</name>
    <dbReference type="NCBI Taxonomy" id="5353"/>
    <lineage>
        <taxon>Eukaryota</taxon>
        <taxon>Fungi</taxon>
        <taxon>Dikarya</taxon>
        <taxon>Basidiomycota</taxon>
        <taxon>Agaricomycotina</taxon>
        <taxon>Agaricomycetes</taxon>
        <taxon>Agaricomycetidae</taxon>
        <taxon>Agaricales</taxon>
        <taxon>Marasmiineae</taxon>
        <taxon>Omphalotaceae</taxon>
        <taxon>Lentinula</taxon>
    </lineage>
</organism>
<dbReference type="EMBL" id="BDGU01000424">
    <property type="protein sequence ID" value="GAW07386.1"/>
    <property type="molecule type" value="Genomic_DNA"/>
</dbReference>